<accession>A0A094X6V4</accession>
<protein>
    <submittedName>
        <fullName evidence="2">Uncharacterized protein</fullName>
    </submittedName>
</protein>
<evidence type="ECO:0000313" key="3">
    <source>
        <dbReference type="Proteomes" id="UP000029452"/>
    </source>
</evidence>
<evidence type="ECO:0000256" key="1">
    <source>
        <dbReference type="SAM" id="MobiDB-lite"/>
    </source>
</evidence>
<dbReference type="Proteomes" id="UP000029452">
    <property type="component" value="Unassembled WGS sequence"/>
</dbReference>
<proteinExistence type="predicted"/>
<comment type="caution">
    <text evidence="2">The sequence shown here is derived from an EMBL/GenBank/DDBJ whole genome shotgun (WGS) entry which is preliminary data.</text>
</comment>
<dbReference type="AlphaFoldDB" id="A0A094X6V4"/>
<name>A0A094X6V4_9BACT</name>
<gene>
    <name evidence="2" type="ORF">LptCag_1052</name>
</gene>
<evidence type="ECO:0000313" key="2">
    <source>
        <dbReference type="EMBL" id="KGA94289.1"/>
    </source>
</evidence>
<dbReference type="PATRIC" id="fig|178606.4.peg.860"/>
<dbReference type="EMBL" id="JPGK01000003">
    <property type="protein sequence ID" value="KGA94289.1"/>
    <property type="molecule type" value="Genomic_DNA"/>
</dbReference>
<feature type="region of interest" description="Disordered" evidence="1">
    <location>
        <begin position="1"/>
        <end position="36"/>
    </location>
</feature>
<sequence>MLFLSGSGKWGPGRKTIRGGGRFLATENPREQSGEDPALIRMIRKLEDVCRLS</sequence>
<reference evidence="2 3" key="1">
    <citation type="submission" date="2014-06" db="EMBL/GenBank/DDBJ databases">
        <title>Draft genome sequence of iron oxidizing acidophile Leptospirillum ferriphilum DSM14647.</title>
        <authorList>
            <person name="Cardenas J.P."/>
            <person name="Lazcano M."/>
            <person name="Ossandon F.J."/>
            <person name="Corbett M."/>
            <person name="Holmes D.S."/>
            <person name="Watkin E."/>
        </authorList>
    </citation>
    <scope>NUCLEOTIDE SEQUENCE [LARGE SCALE GENOMIC DNA]</scope>
    <source>
        <strain evidence="2 3">DSM 14647</strain>
    </source>
</reference>
<organism evidence="2 3">
    <name type="scientific">Leptospirillum ferriphilum</name>
    <dbReference type="NCBI Taxonomy" id="178606"/>
    <lineage>
        <taxon>Bacteria</taxon>
        <taxon>Pseudomonadati</taxon>
        <taxon>Nitrospirota</taxon>
        <taxon>Nitrospiria</taxon>
        <taxon>Nitrospirales</taxon>
        <taxon>Nitrospiraceae</taxon>
        <taxon>Leptospirillum</taxon>
    </lineage>
</organism>